<feature type="signal peptide" evidence="1">
    <location>
        <begin position="1"/>
        <end position="25"/>
    </location>
</feature>
<evidence type="ECO:0000256" key="1">
    <source>
        <dbReference type="SAM" id="SignalP"/>
    </source>
</evidence>
<comment type="caution">
    <text evidence="2">The sequence shown here is derived from an EMBL/GenBank/DDBJ whole genome shotgun (WGS) entry which is preliminary data.</text>
</comment>
<name>A0A081AY75_PHYNI</name>
<proteinExistence type="predicted"/>
<dbReference type="EMBL" id="ANJA01000420">
    <property type="protein sequence ID" value="ETO83836.1"/>
    <property type="molecule type" value="Genomic_DNA"/>
</dbReference>
<dbReference type="Proteomes" id="UP000028582">
    <property type="component" value="Unassembled WGS sequence"/>
</dbReference>
<dbReference type="OrthoDB" id="99887at2759"/>
<sequence length="69" mass="8222">MNFSQRVLFLMVLVMVTSCSWMAEAGGPQPISARYDDFRERMLRQRLAKQAAYDKKERDFFSGERRKRN</sequence>
<evidence type="ECO:0000313" key="3">
    <source>
        <dbReference type="Proteomes" id="UP000028582"/>
    </source>
</evidence>
<protein>
    <recommendedName>
        <fullName evidence="4">RxLR effector protein</fullName>
    </recommendedName>
</protein>
<gene>
    <name evidence="2" type="ORF">F444_02202</name>
</gene>
<evidence type="ECO:0000313" key="2">
    <source>
        <dbReference type="EMBL" id="ETO83836.1"/>
    </source>
</evidence>
<dbReference type="AlphaFoldDB" id="A0A081AY75"/>
<evidence type="ECO:0008006" key="4">
    <source>
        <dbReference type="Google" id="ProtNLM"/>
    </source>
</evidence>
<accession>A0A081AY75</accession>
<dbReference type="PROSITE" id="PS51257">
    <property type="entry name" value="PROKAR_LIPOPROTEIN"/>
    <property type="match status" value="1"/>
</dbReference>
<reference evidence="2 3" key="1">
    <citation type="submission" date="2013-11" db="EMBL/GenBank/DDBJ databases">
        <title>The Genome Sequence of Phytophthora parasitica P1976.</title>
        <authorList>
            <consortium name="The Broad Institute Genomics Platform"/>
            <person name="Russ C."/>
            <person name="Tyler B."/>
            <person name="Panabieres F."/>
            <person name="Shan W."/>
            <person name="Tripathy S."/>
            <person name="Grunwald N."/>
            <person name="Machado M."/>
            <person name="Johnson C.S."/>
            <person name="Walker B."/>
            <person name="Young S."/>
            <person name="Zeng Q."/>
            <person name="Gargeya S."/>
            <person name="Fitzgerald M."/>
            <person name="Haas B."/>
            <person name="Abouelleil A."/>
            <person name="Allen A.W."/>
            <person name="Alvarado L."/>
            <person name="Arachchi H.M."/>
            <person name="Berlin A.M."/>
            <person name="Chapman S.B."/>
            <person name="Gainer-Dewar J."/>
            <person name="Goldberg J."/>
            <person name="Griggs A."/>
            <person name="Gujja S."/>
            <person name="Hansen M."/>
            <person name="Howarth C."/>
            <person name="Imamovic A."/>
            <person name="Ireland A."/>
            <person name="Larimer J."/>
            <person name="McCowan C."/>
            <person name="Murphy C."/>
            <person name="Pearson M."/>
            <person name="Poon T.W."/>
            <person name="Priest M."/>
            <person name="Roberts A."/>
            <person name="Saif S."/>
            <person name="Shea T."/>
            <person name="Sisk P."/>
            <person name="Sykes S."/>
            <person name="Wortman J."/>
            <person name="Nusbaum C."/>
            <person name="Birren B."/>
        </authorList>
    </citation>
    <scope>NUCLEOTIDE SEQUENCE [LARGE SCALE GENOMIC DNA]</scope>
    <source>
        <strain evidence="2 3">P1976</strain>
    </source>
</reference>
<keyword evidence="1" id="KW-0732">Signal</keyword>
<feature type="chain" id="PRO_5001754735" description="RxLR effector protein" evidence="1">
    <location>
        <begin position="26"/>
        <end position="69"/>
    </location>
</feature>
<organism evidence="2 3">
    <name type="scientific">Phytophthora nicotianae P1976</name>
    <dbReference type="NCBI Taxonomy" id="1317066"/>
    <lineage>
        <taxon>Eukaryota</taxon>
        <taxon>Sar</taxon>
        <taxon>Stramenopiles</taxon>
        <taxon>Oomycota</taxon>
        <taxon>Peronosporomycetes</taxon>
        <taxon>Peronosporales</taxon>
        <taxon>Peronosporaceae</taxon>
        <taxon>Phytophthora</taxon>
    </lineage>
</organism>